<dbReference type="Gene3D" id="2.40.50.140">
    <property type="entry name" value="Nucleic acid-binding proteins"/>
    <property type="match status" value="1"/>
</dbReference>
<dbReference type="GO" id="GO:0003723">
    <property type="term" value="F:RNA binding"/>
    <property type="evidence" value="ECO:0007669"/>
    <property type="project" value="UniProtKB-KW"/>
</dbReference>
<evidence type="ECO:0000313" key="5">
    <source>
        <dbReference type="Proteomes" id="UP000291269"/>
    </source>
</evidence>
<gene>
    <name evidence="4" type="ORF">ESZ91_00865</name>
</gene>
<keyword evidence="1" id="KW-0806">Transcription termination</keyword>
<keyword evidence="1" id="KW-0805">Transcription regulation</keyword>
<organism evidence="4 5">
    <name type="scientific">Candidatus Borkfalkia ceftriaxoniphila</name>
    <dbReference type="NCBI Taxonomy" id="2508949"/>
    <lineage>
        <taxon>Bacteria</taxon>
        <taxon>Bacillati</taxon>
        <taxon>Bacillota</taxon>
        <taxon>Clostridia</taxon>
        <taxon>Christensenellales</taxon>
        <taxon>Christensenellaceae</taxon>
        <taxon>Candidatus Borkfalkia</taxon>
    </lineage>
</organism>
<name>A0A4Q2KAG8_9FIRM</name>
<dbReference type="GO" id="GO:0005524">
    <property type="term" value="F:ATP binding"/>
    <property type="evidence" value="ECO:0007669"/>
    <property type="project" value="InterPro"/>
</dbReference>
<keyword evidence="5" id="KW-1185">Reference proteome</keyword>
<evidence type="ECO:0000259" key="3">
    <source>
        <dbReference type="SMART" id="SM00382"/>
    </source>
</evidence>
<dbReference type="SUPFAM" id="SSF52540">
    <property type="entry name" value="P-loop containing nucleoside triphosphate hydrolases"/>
    <property type="match status" value="1"/>
</dbReference>
<protein>
    <recommendedName>
        <fullName evidence="3">AAA+ ATPase domain-containing protein</fullName>
    </recommendedName>
</protein>
<dbReference type="EMBL" id="SDOZ01000002">
    <property type="protein sequence ID" value="RXZ60967.1"/>
    <property type="molecule type" value="Genomic_DNA"/>
</dbReference>
<dbReference type="Proteomes" id="UP000291269">
    <property type="component" value="Unassembled WGS sequence"/>
</dbReference>
<sequence length="477" mass="53920">MAMSKNPLEKYAKLYDYLKNFSVYEERNIAREIGVPSPTTKTKNENIDYIVNICAGLKEPSPRSNKGAPTKSLLVDKKWLEDIRSLTDQIREKETYRESDSDERIHVSDSGHTLRFGYGSDLASGYLDSDPASGKFCLVYNRKGSIFSDISVPKNLVALHDLRRGDKVSGYLRDNADGGELAQVESVNSLLPEEVRSRRRFEEFTPCFANEIVRLGKKEPPLRALDILSPLGKGQRVLISGPASSGKSYLIKQMVSSLTQGDANLDVIVLLLAARPEEVTAFRKIVRHGELLFTAFDMPERVQMQVATLAFEHAKRQSEYGRDVILFVDGMTDLVNAFSERARTNENGERWFSSVEAKRFYALARNFEENGSLTIVASMRTDEEDARIQNIYKELKSAANKELRLSLSLREKRIFPPVDFARSRSYNDDALLSEAELDCMARVKKSLVDDGALAEFYRTLAETDDDQEFLLRFAAQE</sequence>
<evidence type="ECO:0000256" key="2">
    <source>
        <dbReference type="ARBA" id="ARBA00022884"/>
    </source>
</evidence>
<evidence type="ECO:0000256" key="1">
    <source>
        <dbReference type="ARBA" id="ARBA00022472"/>
    </source>
</evidence>
<dbReference type="InterPro" id="IPR004665">
    <property type="entry name" value="Term_rho"/>
</dbReference>
<dbReference type="InterPro" id="IPR003593">
    <property type="entry name" value="AAA+_ATPase"/>
</dbReference>
<accession>A0A4Q2KAG8</accession>
<keyword evidence="1" id="KW-0804">Transcription</keyword>
<dbReference type="Pfam" id="PF00006">
    <property type="entry name" value="ATP-synt_ab"/>
    <property type="match status" value="1"/>
</dbReference>
<dbReference type="GO" id="GO:0008186">
    <property type="term" value="F:ATP-dependent activity, acting on RNA"/>
    <property type="evidence" value="ECO:0007669"/>
    <property type="project" value="InterPro"/>
</dbReference>
<comment type="caution">
    <text evidence="4">The sequence shown here is derived from an EMBL/GenBank/DDBJ whole genome shotgun (WGS) entry which is preliminary data.</text>
</comment>
<dbReference type="GO" id="GO:0006353">
    <property type="term" value="P:DNA-templated transcription termination"/>
    <property type="evidence" value="ECO:0007669"/>
    <property type="project" value="UniProtKB-KW"/>
</dbReference>
<dbReference type="OrthoDB" id="9805197at2"/>
<dbReference type="InterPro" id="IPR012340">
    <property type="entry name" value="NA-bd_OB-fold"/>
</dbReference>
<dbReference type="AlphaFoldDB" id="A0A4Q2KAG8"/>
<dbReference type="PANTHER" id="PTHR46425">
    <property type="entry name" value="TRANSCRIPTION TERMINATION FACTOR RHO"/>
    <property type="match status" value="1"/>
</dbReference>
<evidence type="ECO:0000313" key="4">
    <source>
        <dbReference type="EMBL" id="RXZ60967.1"/>
    </source>
</evidence>
<proteinExistence type="predicted"/>
<dbReference type="InterPro" id="IPR027417">
    <property type="entry name" value="P-loop_NTPase"/>
</dbReference>
<dbReference type="InterPro" id="IPR000194">
    <property type="entry name" value="ATPase_F1/V1/A1_a/bsu_nucl-bd"/>
</dbReference>
<dbReference type="PANTHER" id="PTHR46425:SF1">
    <property type="entry name" value="TRANSCRIPTION TERMINATION FACTOR RHO"/>
    <property type="match status" value="1"/>
</dbReference>
<reference evidence="4 5" key="1">
    <citation type="journal article" date="2019" name="Gut">
        <title>Antibiotics-induced monodominance of a novel gut bacterial order.</title>
        <authorList>
            <person name="Hildebrand F."/>
            <person name="Moitinho-Silva L."/>
            <person name="Blasche S."/>
            <person name="Jahn M.T."/>
            <person name="Gossmann T.I."/>
            <person name="Heuerta-Cepas J."/>
            <person name="Hercog R."/>
            <person name="Luetge M."/>
            <person name="Bahram M."/>
            <person name="Pryszlak A."/>
            <person name="Alves R.J."/>
            <person name="Waszak S.M."/>
            <person name="Zhu A."/>
            <person name="Ye L."/>
            <person name="Costea P.I."/>
            <person name="Aalvink S."/>
            <person name="Belzer C."/>
            <person name="Forslund S.K."/>
            <person name="Sunagawa S."/>
            <person name="Hentschel U."/>
            <person name="Merten C."/>
            <person name="Patil K.R."/>
            <person name="Benes V."/>
            <person name="Bork P."/>
        </authorList>
    </citation>
    <scope>NUCLEOTIDE SEQUENCE [LARGE SCALE GENOMIC DNA]</scope>
    <source>
        <strain evidence="4 5">HDS1380</strain>
    </source>
</reference>
<feature type="domain" description="AAA+ ATPase" evidence="3">
    <location>
        <begin position="233"/>
        <end position="415"/>
    </location>
</feature>
<keyword evidence="2" id="KW-0694">RNA-binding</keyword>
<dbReference type="SMART" id="SM00382">
    <property type="entry name" value="AAA"/>
    <property type="match status" value="1"/>
</dbReference>
<dbReference type="Gene3D" id="3.40.50.300">
    <property type="entry name" value="P-loop containing nucleotide triphosphate hydrolases"/>
    <property type="match status" value="1"/>
</dbReference>